<dbReference type="GO" id="GO:1990904">
    <property type="term" value="C:ribonucleoprotein complex"/>
    <property type="evidence" value="ECO:0007669"/>
    <property type="project" value="UniProtKB-KW"/>
</dbReference>
<dbReference type="Proteomes" id="UP000594638">
    <property type="component" value="Unassembled WGS sequence"/>
</dbReference>
<evidence type="ECO:0000256" key="6">
    <source>
        <dbReference type="ARBA" id="ARBA00022884"/>
    </source>
</evidence>
<dbReference type="GO" id="GO:0006397">
    <property type="term" value="P:mRNA processing"/>
    <property type="evidence" value="ECO:0007669"/>
    <property type="project" value="UniProtKB-KW"/>
</dbReference>
<keyword evidence="8" id="KW-0508">mRNA splicing</keyword>
<evidence type="ECO:0000256" key="7">
    <source>
        <dbReference type="ARBA" id="ARBA00022946"/>
    </source>
</evidence>
<keyword evidence="4" id="KW-0507">mRNA processing</keyword>
<comment type="caution">
    <text evidence="11">The sequence shown here is derived from an EMBL/GenBank/DDBJ whole genome shotgun (WGS) entry which is preliminary data.</text>
</comment>
<keyword evidence="9" id="KW-0687">Ribonucleoprotein</keyword>
<reference evidence="11 12" key="1">
    <citation type="submission" date="2019-12" db="EMBL/GenBank/DDBJ databases">
        <authorList>
            <person name="Alioto T."/>
            <person name="Alioto T."/>
            <person name="Gomez Garrido J."/>
        </authorList>
    </citation>
    <scope>NUCLEOTIDE SEQUENCE [LARGE SCALE GENOMIC DNA]</scope>
</reference>
<evidence type="ECO:0000256" key="4">
    <source>
        <dbReference type="ARBA" id="ARBA00022664"/>
    </source>
</evidence>
<dbReference type="Gramene" id="OE9A085447T1">
    <property type="protein sequence ID" value="OE9A085447C1"/>
    <property type="gene ID" value="OE9A085447"/>
</dbReference>
<evidence type="ECO:0000256" key="8">
    <source>
        <dbReference type="ARBA" id="ARBA00023187"/>
    </source>
</evidence>
<keyword evidence="3" id="KW-0934">Plastid</keyword>
<evidence type="ECO:0000256" key="2">
    <source>
        <dbReference type="ARBA" id="ARBA00022528"/>
    </source>
</evidence>
<dbReference type="GO" id="GO:0000375">
    <property type="term" value="P:RNA splicing, via transesterification reactions"/>
    <property type="evidence" value="ECO:0007669"/>
    <property type="project" value="InterPro"/>
</dbReference>
<dbReference type="GO" id="GO:0003729">
    <property type="term" value="F:mRNA binding"/>
    <property type="evidence" value="ECO:0007669"/>
    <property type="project" value="InterPro"/>
</dbReference>
<feature type="domain" description="CRM" evidence="10">
    <location>
        <begin position="118"/>
        <end position="159"/>
    </location>
</feature>
<keyword evidence="2" id="KW-0150">Chloroplast</keyword>
<name>A0A8S0PMN5_OLEEU</name>
<dbReference type="OrthoDB" id="551352at2759"/>
<comment type="subcellular location">
    <subcellularLocation>
        <location evidence="1">Plastid</location>
        <location evidence="1">Chloroplast</location>
    </subcellularLocation>
</comment>
<dbReference type="InterPro" id="IPR035920">
    <property type="entry name" value="YhbY-like_sf"/>
</dbReference>
<evidence type="ECO:0000313" key="11">
    <source>
        <dbReference type="EMBL" id="CAA2955550.1"/>
    </source>
</evidence>
<proteinExistence type="predicted"/>
<evidence type="ECO:0000259" key="10">
    <source>
        <dbReference type="Pfam" id="PF01985"/>
    </source>
</evidence>
<accession>A0A8S0PMN5</accession>
<evidence type="ECO:0000256" key="3">
    <source>
        <dbReference type="ARBA" id="ARBA00022640"/>
    </source>
</evidence>
<dbReference type="Pfam" id="PF01985">
    <property type="entry name" value="CRS1_YhbY"/>
    <property type="match status" value="1"/>
</dbReference>
<evidence type="ECO:0000256" key="5">
    <source>
        <dbReference type="ARBA" id="ARBA00022737"/>
    </source>
</evidence>
<gene>
    <name evidence="11" type="ORF">OLEA9_A085447</name>
</gene>
<sequence>MIDLAHVLPRKPRKIGRIKVFASFLEISFVYGNQDNAAKSSERVSQSGSAIKAPTAPWVKGPLLLEPNQLRNFLQDLEKIPPQMKLNNTLIRPWLVPGKEEFTTAELVLDGILIKTLRVRGEAAITRKWAKVKKAGVTQAVVDQIHFIWKNNELALIKFDLPLCQYGESARDH</sequence>
<dbReference type="EMBL" id="CACTIH010000154">
    <property type="protein sequence ID" value="CAA2955550.1"/>
    <property type="molecule type" value="Genomic_DNA"/>
</dbReference>
<keyword evidence="7" id="KW-0809">Transit peptide</keyword>
<dbReference type="AlphaFoldDB" id="A0A8S0PMN5"/>
<keyword evidence="5" id="KW-0677">Repeat</keyword>
<evidence type="ECO:0000256" key="1">
    <source>
        <dbReference type="ARBA" id="ARBA00004229"/>
    </source>
</evidence>
<keyword evidence="12" id="KW-1185">Reference proteome</keyword>
<dbReference type="InterPro" id="IPR045278">
    <property type="entry name" value="CRS1/CFM2/CFM3"/>
</dbReference>
<evidence type="ECO:0000256" key="9">
    <source>
        <dbReference type="ARBA" id="ARBA00023274"/>
    </source>
</evidence>
<dbReference type="PANTHER" id="PTHR31846:SF10">
    <property type="entry name" value="CHLOROPLASTIC GROUP IIA INTRON SPLICING FACILITATOR CRS1, CHLOROPLASTIC"/>
    <property type="match status" value="1"/>
</dbReference>
<organism evidence="11 12">
    <name type="scientific">Olea europaea subsp. europaea</name>
    <dbReference type="NCBI Taxonomy" id="158383"/>
    <lineage>
        <taxon>Eukaryota</taxon>
        <taxon>Viridiplantae</taxon>
        <taxon>Streptophyta</taxon>
        <taxon>Embryophyta</taxon>
        <taxon>Tracheophyta</taxon>
        <taxon>Spermatophyta</taxon>
        <taxon>Magnoliopsida</taxon>
        <taxon>eudicotyledons</taxon>
        <taxon>Gunneridae</taxon>
        <taxon>Pentapetalae</taxon>
        <taxon>asterids</taxon>
        <taxon>lamiids</taxon>
        <taxon>Lamiales</taxon>
        <taxon>Oleaceae</taxon>
        <taxon>Oleeae</taxon>
        <taxon>Olea</taxon>
    </lineage>
</organism>
<dbReference type="PANTHER" id="PTHR31846">
    <property type="entry name" value="CRS1 / YHBY (CRM) DOMAIN-CONTAINING PROTEIN"/>
    <property type="match status" value="1"/>
</dbReference>
<protein>
    <submittedName>
        <fullName evidence="11">Chloroplastic group IIA intron splicing facilitator CRS1, chloroplastic isoform X1</fullName>
    </submittedName>
</protein>
<dbReference type="InterPro" id="IPR001890">
    <property type="entry name" value="RNA-binding_CRM"/>
</dbReference>
<evidence type="ECO:0000313" key="12">
    <source>
        <dbReference type="Proteomes" id="UP000594638"/>
    </source>
</evidence>
<dbReference type="SUPFAM" id="SSF75471">
    <property type="entry name" value="YhbY-like"/>
    <property type="match status" value="1"/>
</dbReference>
<keyword evidence="6" id="KW-0694">RNA-binding</keyword>